<feature type="region of interest" description="Disordered" evidence="1">
    <location>
        <begin position="289"/>
        <end position="308"/>
    </location>
</feature>
<evidence type="ECO:0000256" key="1">
    <source>
        <dbReference type="SAM" id="MobiDB-lite"/>
    </source>
</evidence>
<dbReference type="EMBL" id="BKCJ010133879">
    <property type="protein sequence ID" value="GEX84457.1"/>
    <property type="molecule type" value="Genomic_DNA"/>
</dbReference>
<dbReference type="InterPro" id="IPR036397">
    <property type="entry name" value="RNaseH_sf"/>
</dbReference>
<accession>A0A699H9B1</accession>
<dbReference type="InterPro" id="IPR001584">
    <property type="entry name" value="Integrase_cat-core"/>
</dbReference>
<sequence>MTHHAIAWFDRLPWNSINTFEQMAKLFLGKYFPPSMVTKLRNEVTNFRQRPDDSLFEAWGRYKLSIDRCLNHNMLPVTQIDTFYNRLTLRHRDTINATACGTFMKRSLKAEMAEINKNLMKVLHINQQLKEVTPSCETCGGPHSYNDCSATVGQTQNVYAAGAYQGVILTNPKGNNQRRNQFFQGTSHSQNPPPSYQAPGYQAPVHQPLILQPQVVTTTEFTNYMKANDAILKNMQTNMTSLTNSNLELKNMFGQFMKMNTASSSGSGTLPSNTITNPKEDLKGITTRSGTAYQGPTIPTVSSSLPQVVERETEVTKDTVPPTNNGSTKDVQPSVLYIETPIPNSEPVVDPVAKPIVAPTEKALIDVYEEELTLHVGKEAITFNLDQTSRYSANYNDMTANRIDVIDMACEEYSQEVLGFSNVIASGNPTPYYYPIISTSSPTITPFGDSDFLLEEVDAFLALEDDPTSPEVDHSYYDTEGDILLLESFFIDDPSLPLLNQGMYLAQVRKELKICEANNDKYSIDEPPEVELKDLPPISNTHFWRVWNSPAIISDRGTHFCNDQFAKVMLKYGVTHRLATAYHPHTSGQVEVSNRGLKES</sequence>
<dbReference type="InterPro" id="IPR005162">
    <property type="entry name" value="Retrotrans_gag_dom"/>
</dbReference>
<dbReference type="Gene3D" id="3.30.420.10">
    <property type="entry name" value="Ribonuclease H-like superfamily/Ribonuclease H"/>
    <property type="match status" value="1"/>
</dbReference>
<feature type="region of interest" description="Disordered" evidence="1">
    <location>
        <begin position="174"/>
        <end position="196"/>
    </location>
</feature>
<dbReference type="AlphaFoldDB" id="A0A699H9B1"/>
<proteinExistence type="predicted"/>
<dbReference type="GO" id="GO:0015074">
    <property type="term" value="P:DNA integration"/>
    <property type="evidence" value="ECO:0007669"/>
    <property type="project" value="InterPro"/>
</dbReference>
<evidence type="ECO:0000259" key="2">
    <source>
        <dbReference type="PROSITE" id="PS50994"/>
    </source>
</evidence>
<protein>
    <recommendedName>
        <fullName evidence="2">Integrase catalytic domain-containing protein</fullName>
    </recommendedName>
</protein>
<dbReference type="PROSITE" id="PS50994">
    <property type="entry name" value="INTEGRASE"/>
    <property type="match status" value="1"/>
</dbReference>
<gene>
    <name evidence="3" type="ORF">Tci_356432</name>
</gene>
<feature type="compositionally biased region" description="Polar residues" evidence="1">
    <location>
        <begin position="174"/>
        <end position="190"/>
    </location>
</feature>
<name>A0A699H9B1_TANCI</name>
<evidence type="ECO:0000313" key="3">
    <source>
        <dbReference type="EMBL" id="GEX84457.1"/>
    </source>
</evidence>
<dbReference type="Pfam" id="PF03732">
    <property type="entry name" value="Retrotrans_gag"/>
    <property type="match status" value="1"/>
</dbReference>
<feature type="compositionally biased region" description="Polar residues" evidence="1">
    <location>
        <begin position="289"/>
        <end position="306"/>
    </location>
</feature>
<reference evidence="3" key="1">
    <citation type="journal article" date="2019" name="Sci. Rep.">
        <title>Draft genome of Tanacetum cinerariifolium, the natural source of mosquito coil.</title>
        <authorList>
            <person name="Yamashiro T."/>
            <person name="Shiraishi A."/>
            <person name="Satake H."/>
            <person name="Nakayama K."/>
        </authorList>
    </citation>
    <scope>NUCLEOTIDE SEQUENCE</scope>
</reference>
<comment type="caution">
    <text evidence="3">The sequence shown here is derived from an EMBL/GenBank/DDBJ whole genome shotgun (WGS) entry which is preliminary data.</text>
</comment>
<dbReference type="InterPro" id="IPR012337">
    <property type="entry name" value="RNaseH-like_sf"/>
</dbReference>
<feature type="domain" description="Integrase catalytic" evidence="2">
    <location>
        <begin position="550"/>
        <end position="600"/>
    </location>
</feature>
<dbReference type="PANTHER" id="PTHR33223">
    <property type="entry name" value="CCHC-TYPE DOMAIN-CONTAINING PROTEIN"/>
    <property type="match status" value="1"/>
</dbReference>
<dbReference type="PANTHER" id="PTHR33223:SF11">
    <property type="entry name" value="ELEMENT PROTEIN, PUTATIVE-RELATED"/>
    <property type="match status" value="1"/>
</dbReference>
<dbReference type="SUPFAM" id="SSF53098">
    <property type="entry name" value="Ribonuclease H-like"/>
    <property type="match status" value="1"/>
</dbReference>
<dbReference type="GO" id="GO:0003676">
    <property type="term" value="F:nucleic acid binding"/>
    <property type="evidence" value="ECO:0007669"/>
    <property type="project" value="InterPro"/>
</dbReference>
<organism evidence="3">
    <name type="scientific">Tanacetum cinerariifolium</name>
    <name type="common">Dalmatian daisy</name>
    <name type="synonym">Chrysanthemum cinerariifolium</name>
    <dbReference type="NCBI Taxonomy" id="118510"/>
    <lineage>
        <taxon>Eukaryota</taxon>
        <taxon>Viridiplantae</taxon>
        <taxon>Streptophyta</taxon>
        <taxon>Embryophyta</taxon>
        <taxon>Tracheophyta</taxon>
        <taxon>Spermatophyta</taxon>
        <taxon>Magnoliopsida</taxon>
        <taxon>eudicotyledons</taxon>
        <taxon>Gunneridae</taxon>
        <taxon>Pentapetalae</taxon>
        <taxon>asterids</taxon>
        <taxon>campanulids</taxon>
        <taxon>Asterales</taxon>
        <taxon>Asteraceae</taxon>
        <taxon>Asteroideae</taxon>
        <taxon>Anthemideae</taxon>
        <taxon>Anthemidinae</taxon>
        <taxon>Tanacetum</taxon>
    </lineage>
</organism>